<dbReference type="RefSeq" id="WP_281804197.1">
    <property type="nucleotide sequence ID" value="NZ_BSEC01000001.1"/>
</dbReference>
<evidence type="ECO:0000256" key="5">
    <source>
        <dbReference type="SAM" id="SignalP"/>
    </source>
</evidence>
<keyword evidence="4" id="KW-0186">Copper</keyword>
<evidence type="ECO:0000313" key="8">
    <source>
        <dbReference type="Proteomes" id="UP001144323"/>
    </source>
</evidence>
<dbReference type="EMBL" id="BSEC01000001">
    <property type="protein sequence ID" value="GLI94182.1"/>
    <property type="molecule type" value="Genomic_DNA"/>
</dbReference>
<dbReference type="GO" id="GO:0005886">
    <property type="term" value="C:plasma membrane"/>
    <property type="evidence" value="ECO:0007669"/>
    <property type="project" value="TreeGrafter"/>
</dbReference>
<gene>
    <name evidence="7" type="ORF">LMG27198_31740</name>
</gene>
<dbReference type="Proteomes" id="UP001144323">
    <property type="component" value="Unassembled WGS sequence"/>
</dbReference>
<reference evidence="7" key="1">
    <citation type="journal article" date="2023" name="Int. J. Syst. Evol. Microbiol.">
        <title>Methylocystis iwaonis sp. nov., a type II methane-oxidizing bacterium from surface soil of a rice paddy field in Japan, and emended description of the genus Methylocystis (ex Whittenbury et al. 1970) Bowman et al. 1993.</title>
        <authorList>
            <person name="Kaise H."/>
            <person name="Sawadogo J.B."/>
            <person name="Alam M.S."/>
            <person name="Ueno C."/>
            <person name="Dianou D."/>
            <person name="Shinjo R."/>
            <person name="Asakawa S."/>
        </authorList>
    </citation>
    <scope>NUCLEOTIDE SEQUENCE</scope>
    <source>
        <strain evidence="7">LMG27198</strain>
    </source>
</reference>
<evidence type="ECO:0000256" key="1">
    <source>
        <dbReference type="ARBA" id="ARBA00004196"/>
    </source>
</evidence>
<keyword evidence="2" id="KW-0479">Metal-binding</keyword>
<dbReference type="GO" id="GO:0006825">
    <property type="term" value="P:copper ion transport"/>
    <property type="evidence" value="ECO:0007669"/>
    <property type="project" value="InterPro"/>
</dbReference>
<dbReference type="GO" id="GO:0030313">
    <property type="term" value="C:cell envelope"/>
    <property type="evidence" value="ECO:0007669"/>
    <property type="project" value="UniProtKB-SubCell"/>
</dbReference>
<dbReference type="InterPro" id="IPR014755">
    <property type="entry name" value="Cu-Rt/internalin_Ig-like"/>
</dbReference>
<dbReference type="GO" id="GO:0005507">
    <property type="term" value="F:copper ion binding"/>
    <property type="evidence" value="ECO:0007669"/>
    <property type="project" value="InterPro"/>
</dbReference>
<evidence type="ECO:0000256" key="4">
    <source>
        <dbReference type="ARBA" id="ARBA00023008"/>
    </source>
</evidence>
<feature type="domain" description="CopC" evidence="6">
    <location>
        <begin position="23"/>
        <end position="116"/>
    </location>
</feature>
<keyword evidence="8" id="KW-1185">Reference proteome</keyword>
<evidence type="ECO:0000256" key="2">
    <source>
        <dbReference type="ARBA" id="ARBA00022723"/>
    </source>
</evidence>
<dbReference type="Gene3D" id="2.60.40.1220">
    <property type="match status" value="1"/>
</dbReference>
<dbReference type="GO" id="GO:0046688">
    <property type="term" value="P:response to copper ion"/>
    <property type="evidence" value="ECO:0007669"/>
    <property type="project" value="InterPro"/>
</dbReference>
<dbReference type="GO" id="GO:0042597">
    <property type="term" value="C:periplasmic space"/>
    <property type="evidence" value="ECO:0007669"/>
    <property type="project" value="InterPro"/>
</dbReference>
<comment type="caution">
    <text evidence="7">The sequence shown here is derived from an EMBL/GenBank/DDBJ whole genome shotgun (WGS) entry which is preliminary data.</text>
</comment>
<proteinExistence type="predicted"/>
<comment type="subcellular location">
    <subcellularLocation>
        <location evidence="1">Cell envelope</location>
    </subcellularLocation>
</comment>
<keyword evidence="3 5" id="KW-0732">Signal</keyword>
<feature type="chain" id="PRO_5040947747" evidence="5">
    <location>
        <begin position="25"/>
        <end position="118"/>
    </location>
</feature>
<evidence type="ECO:0000256" key="3">
    <source>
        <dbReference type="ARBA" id="ARBA00022729"/>
    </source>
</evidence>
<dbReference type="PANTHER" id="PTHR34820">
    <property type="entry name" value="INNER MEMBRANE PROTEIN YEBZ"/>
    <property type="match status" value="1"/>
</dbReference>
<dbReference type="Pfam" id="PF04234">
    <property type="entry name" value="CopC"/>
    <property type="match status" value="1"/>
</dbReference>
<dbReference type="InterPro" id="IPR014756">
    <property type="entry name" value="Ig_E-set"/>
</dbReference>
<protein>
    <submittedName>
        <fullName evidence="7">Copper resistance protein</fullName>
    </submittedName>
</protein>
<dbReference type="PANTHER" id="PTHR34820:SF4">
    <property type="entry name" value="INNER MEMBRANE PROTEIN YEBZ"/>
    <property type="match status" value="1"/>
</dbReference>
<sequence length="118" mass="12522">MKLLRSFCALAFLVAASGAAIAHAIVLSSTPSADAILKGAETAVEIRFNSRIDAGRSYLKLFKIDGDAVALPLADSSSEDTLKARATGLTPGHYRLHWQTLSPDGHISQGDIPFDVSR</sequence>
<organism evidence="7 8">
    <name type="scientific">Methylocystis echinoides</name>
    <dbReference type="NCBI Taxonomy" id="29468"/>
    <lineage>
        <taxon>Bacteria</taxon>
        <taxon>Pseudomonadati</taxon>
        <taxon>Pseudomonadota</taxon>
        <taxon>Alphaproteobacteria</taxon>
        <taxon>Hyphomicrobiales</taxon>
        <taxon>Methylocystaceae</taxon>
        <taxon>Methylocystis</taxon>
    </lineage>
</organism>
<dbReference type="InterPro" id="IPR032694">
    <property type="entry name" value="CopC/D"/>
</dbReference>
<evidence type="ECO:0000259" key="6">
    <source>
        <dbReference type="Pfam" id="PF04234"/>
    </source>
</evidence>
<dbReference type="SUPFAM" id="SSF81296">
    <property type="entry name" value="E set domains"/>
    <property type="match status" value="1"/>
</dbReference>
<accession>A0A9W6GW58</accession>
<dbReference type="AlphaFoldDB" id="A0A9W6GW58"/>
<feature type="signal peptide" evidence="5">
    <location>
        <begin position="1"/>
        <end position="24"/>
    </location>
</feature>
<name>A0A9W6GW58_9HYPH</name>
<evidence type="ECO:0000313" key="7">
    <source>
        <dbReference type="EMBL" id="GLI94182.1"/>
    </source>
</evidence>
<dbReference type="InterPro" id="IPR007348">
    <property type="entry name" value="CopC_dom"/>
</dbReference>